<keyword evidence="5" id="KW-0597">Phosphoprotein</keyword>
<dbReference type="PRINTS" id="PR00344">
    <property type="entry name" value="BCTRLSENSOR"/>
</dbReference>
<dbReference type="SUPFAM" id="SSF55874">
    <property type="entry name" value="ATPase domain of HSP90 chaperone/DNA topoisomerase II/histidine kinase"/>
    <property type="match status" value="1"/>
</dbReference>
<dbReference type="CDD" id="cd06225">
    <property type="entry name" value="HAMP"/>
    <property type="match status" value="1"/>
</dbReference>
<dbReference type="SMART" id="SM00304">
    <property type="entry name" value="HAMP"/>
    <property type="match status" value="1"/>
</dbReference>
<dbReference type="PROSITE" id="PS50885">
    <property type="entry name" value="HAMP"/>
    <property type="match status" value="1"/>
</dbReference>
<feature type="domain" description="Histidine kinase" evidence="12">
    <location>
        <begin position="277"/>
        <end position="530"/>
    </location>
</feature>
<dbReference type="InterPro" id="IPR036097">
    <property type="entry name" value="HisK_dim/P_sf"/>
</dbReference>
<dbReference type="PANTHER" id="PTHR43065:SF50">
    <property type="entry name" value="HISTIDINE KINASE"/>
    <property type="match status" value="1"/>
</dbReference>
<evidence type="ECO:0000256" key="6">
    <source>
        <dbReference type="ARBA" id="ARBA00022679"/>
    </source>
</evidence>
<keyword evidence="10 11" id="KW-0472">Membrane</keyword>
<dbReference type="Gene3D" id="3.30.450.20">
    <property type="entry name" value="PAS domain"/>
    <property type="match status" value="1"/>
</dbReference>
<sequence>MKLNIRSKIVLIASGIMFIAIAANTMVNSLVFTKEYSSALQSRALMMGQTLTSQLDRLLKLKIPIENIIGFEEQCQELANKHEDVSYAMIVDLNGKILFHNDPKQQGQVIIDSVILQAIKRRNDVLRIYSNRVGEFYDFTIPILGTQGEYIALAKVGFPVELISLKRKRMFIYSLGVAFAFLCFGIISLITALSFWVTKPIEKLMMVIRDIRQKGTVSAQLAEINTTDEIGQFGSTFNQMIIEIRAHQKKIAEYTKKLELEVIHSEKMASIGQLAAGVAHEINNPIGFVSSNLKTLSDYIEDISGLSKEYRKLVGGLKQDSDADGGLPDVSGQVKRITALEEEIDIDFLLNDISELIEESRDGTERIKKIVQDLKDFAHPGEDKPKFADINKNMDSTVNVVRNELKYKADIAKDYGDLPQVQCYPQLLNQVFMNLLVNAAQSIEERGEIKIITRADNGYVEIKISDTGSGIPKENLSRIFDPFFTTKDVGKGTGLGLNVAYNIIKKHHGTIVVESNVGTGTTFTIKIPVE</sequence>
<evidence type="ECO:0000256" key="8">
    <source>
        <dbReference type="ARBA" id="ARBA00022777"/>
    </source>
</evidence>
<evidence type="ECO:0000259" key="12">
    <source>
        <dbReference type="PROSITE" id="PS50109"/>
    </source>
</evidence>
<accession>A0A8J6TP29</accession>
<dbReference type="Pfam" id="PF02518">
    <property type="entry name" value="HATPase_c"/>
    <property type="match status" value="1"/>
</dbReference>
<evidence type="ECO:0000256" key="5">
    <source>
        <dbReference type="ARBA" id="ARBA00022553"/>
    </source>
</evidence>
<evidence type="ECO:0000256" key="10">
    <source>
        <dbReference type="ARBA" id="ARBA00023136"/>
    </source>
</evidence>
<evidence type="ECO:0000256" key="1">
    <source>
        <dbReference type="ARBA" id="ARBA00000085"/>
    </source>
</evidence>
<dbReference type="Gene3D" id="6.10.340.10">
    <property type="match status" value="1"/>
</dbReference>
<protein>
    <recommendedName>
        <fullName evidence="3">histidine kinase</fullName>
        <ecNumber evidence="3">2.7.13.3</ecNumber>
    </recommendedName>
</protein>
<dbReference type="PANTHER" id="PTHR43065">
    <property type="entry name" value="SENSOR HISTIDINE KINASE"/>
    <property type="match status" value="1"/>
</dbReference>
<dbReference type="SMART" id="SM00387">
    <property type="entry name" value="HATPase_c"/>
    <property type="match status" value="1"/>
</dbReference>
<dbReference type="GO" id="GO:0000155">
    <property type="term" value="F:phosphorelay sensor kinase activity"/>
    <property type="evidence" value="ECO:0007669"/>
    <property type="project" value="InterPro"/>
</dbReference>
<evidence type="ECO:0000313" key="14">
    <source>
        <dbReference type="EMBL" id="MBC8430598.1"/>
    </source>
</evidence>
<dbReference type="EC" id="2.7.13.3" evidence="3"/>
<dbReference type="SUPFAM" id="SSF103190">
    <property type="entry name" value="Sensory domain-like"/>
    <property type="match status" value="1"/>
</dbReference>
<name>A0A8J6TP29_9BACT</name>
<comment type="caution">
    <text evidence="14">The sequence shown here is derived from an EMBL/GenBank/DDBJ whole genome shotgun (WGS) entry which is preliminary data.</text>
</comment>
<organism evidence="14 15">
    <name type="scientific">Candidatus Desulfatibia vada</name>
    <dbReference type="NCBI Taxonomy" id="2841696"/>
    <lineage>
        <taxon>Bacteria</taxon>
        <taxon>Pseudomonadati</taxon>
        <taxon>Thermodesulfobacteriota</taxon>
        <taxon>Desulfobacteria</taxon>
        <taxon>Desulfobacterales</taxon>
        <taxon>Desulfobacterales incertae sedis</taxon>
        <taxon>Candidatus Desulfatibia</taxon>
    </lineage>
</organism>
<keyword evidence="4" id="KW-1003">Cell membrane</keyword>
<dbReference type="PROSITE" id="PS50109">
    <property type="entry name" value="HIS_KIN"/>
    <property type="match status" value="1"/>
</dbReference>
<reference evidence="14 15" key="1">
    <citation type="submission" date="2020-08" db="EMBL/GenBank/DDBJ databases">
        <title>Bridging the membrane lipid divide: bacteria of the FCB group superphylum have the potential to synthesize archaeal ether lipids.</title>
        <authorList>
            <person name="Villanueva L."/>
            <person name="Von Meijenfeldt F.A.B."/>
            <person name="Westbye A.B."/>
            <person name="Yadav S."/>
            <person name="Hopmans E.C."/>
            <person name="Dutilh B.E."/>
            <person name="Sinninghe Damste J.S."/>
        </authorList>
    </citation>
    <scope>NUCLEOTIDE SEQUENCE [LARGE SCALE GENOMIC DNA]</scope>
    <source>
        <strain evidence="14">NIOZ-UU17</strain>
    </source>
</reference>
<keyword evidence="7 11" id="KW-0812">Transmembrane</keyword>
<dbReference type="AlphaFoldDB" id="A0A8J6TP29"/>
<dbReference type="SUPFAM" id="SSF47384">
    <property type="entry name" value="Homodimeric domain of signal transducing histidine kinase"/>
    <property type="match status" value="1"/>
</dbReference>
<keyword evidence="8" id="KW-0418">Kinase</keyword>
<dbReference type="InterPro" id="IPR003660">
    <property type="entry name" value="HAMP_dom"/>
</dbReference>
<dbReference type="Proteomes" id="UP000605201">
    <property type="component" value="Unassembled WGS sequence"/>
</dbReference>
<evidence type="ECO:0000256" key="7">
    <source>
        <dbReference type="ARBA" id="ARBA00022692"/>
    </source>
</evidence>
<evidence type="ECO:0000256" key="3">
    <source>
        <dbReference type="ARBA" id="ARBA00012438"/>
    </source>
</evidence>
<dbReference type="InterPro" id="IPR033463">
    <property type="entry name" value="sCache_3"/>
</dbReference>
<dbReference type="SUPFAM" id="SSF158472">
    <property type="entry name" value="HAMP domain-like"/>
    <property type="match status" value="1"/>
</dbReference>
<dbReference type="InterPro" id="IPR003661">
    <property type="entry name" value="HisK_dim/P_dom"/>
</dbReference>
<dbReference type="InterPro" id="IPR003594">
    <property type="entry name" value="HATPase_dom"/>
</dbReference>
<dbReference type="Pfam" id="PF00672">
    <property type="entry name" value="HAMP"/>
    <property type="match status" value="1"/>
</dbReference>
<comment type="subcellular location">
    <subcellularLocation>
        <location evidence="2">Cell membrane</location>
        <topology evidence="2">Multi-pass membrane protein</topology>
    </subcellularLocation>
</comment>
<feature type="transmembrane region" description="Helical" evidence="11">
    <location>
        <begin position="171"/>
        <end position="197"/>
    </location>
</feature>
<dbReference type="Gene3D" id="1.10.287.130">
    <property type="match status" value="1"/>
</dbReference>
<comment type="catalytic activity">
    <reaction evidence="1">
        <text>ATP + protein L-histidine = ADP + protein N-phospho-L-histidine.</text>
        <dbReference type="EC" id="2.7.13.3"/>
    </reaction>
</comment>
<dbReference type="Pfam" id="PF17203">
    <property type="entry name" value="sCache_3_2"/>
    <property type="match status" value="1"/>
</dbReference>
<dbReference type="GO" id="GO:0005886">
    <property type="term" value="C:plasma membrane"/>
    <property type="evidence" value="ECO:0007669"/>
    <property type="project" value="UniProtKB-SubCell"/>
</dbReference>
<proteinExistence type="predicted"/>
<feature type="transmembrane region" description="Helical" evidence="11">
    <location>
        <begin position="12"/>
        <end position="33"/>
    </location>
</feature>
<dbReference type="Gene3D" id="3.30.565.10">
    <property type="entry name" value="Histidine kinase-like ATPase, C-terminal domain"/>
    <property type="match status" value="1"/>
</dbReference>
<dbReference type="CDD" id="cd00082">
    <property type="entry name" value="HisKA"/>
    <property type="match status" value="1"/>
</dbReference>
<evidence type="ECO:0000313" key="15">
    <source>
        <dbReference type="Proteomes" id="UP000605201"/>
    </source>
</evidence>
<evidence type="ECO:0000256" key="11">
    <source>
        <dbReference type="SAM" id="Phobius"/>
    </source>
</evidence>
<evidence type="ECO:0000259" key="13">
    <source>
        <dbReference type="PROSITE" id="PS50885"/>
    </source>
</evidence>
<gene>
    <name evidence="14" type="ORF">H8D96_01635</name>
</gene>
<dbReference type="InterPro" id="IPR029151">
    <property type="entry name" value="Sensor-like_sf"/>
</dbReference>
<evidence type="ECO:0000256" key="4">
    <source>
        <dbReference type="ARBA" id="ARBA00022475"/>
    </source>
</evidence>
<keyword evidence="9 11" id="KW-1133">Transmembrane helix</keyword>
<dbReference type="InterPro" id="IPR004358">
    <property type="entry name" value="Sig_transdc_His_kin-like_C"/>
</dbReference>
<dbReference type="InterPro" id="IPR036890">
    <property type="entry name" value="HATPase_C_sf"/>
</dbReference>
<evidence type="ECO:0000256" key="9">
    <source>
        <dbReference type="ARBA" id="ARBA00022989"/>
    </source>
</evidence>
<dbReference type="EMBL" id="JACNIG010000060">
    <property type="protein sequence ID" value="MBC8430598.1"/>
    <property type="molecule type" value="Genomic_DNA"/>
</dbReference>
<evidence type="ECO:0000256" key="2">
    <source>
        <dbReference type="ARBA" id="ARBA00004651"/>
    </source>
</evidence>
<keyword evidence="6" id="KW-0808">Transferase</keyword>
<dbReference type="InterPro" id="IPR005467">
    <property type="entry name" value="His_kinase_dom"/>
</dbReference>
<dbReference type="SMART" id="SM00388">
    <property type="entry name" value="HisKA"/>
    <property type="match status" value="1"/>
</dbReference>
<feature type="domain" description="HAMP" evidence="13">
    <location>
        <begin position="195"/>
        <end position="249"/>
    </location>
</feature>